<dbReference type="EMBL" id="CACRXK020018252">
    <property type="protein sequence ID" value="CAB4032247.1"/>
    <property type="molecule type" value="Genomic_DNA"/>
</dbReference>
<dbReference type="CDD" id="cd22744">
    <property type="entry name" value="OTU"/>
    <property type="match status" value="1"/>
</dbReference>
<dbReference type="AlphaFoldDB" id="A0A7D9JLC7"/>
<evidence type="ECO:0000313" key="2">
    <source>
        <dbReference type="Proteomes" id="UP001152795"/>
    </source>
</evidence>
<dbReference type="SUPFAM" id="SSF54001">
    <property type="entry name" value="Cysteine proteinases"/>
    <property type="match status" value="1"/>
</dbReference>
<organism evidence="1 2">
    <name type="scientific">Paramuricea clavata</name>
    <name type="common">Red gorgonian</name>
    <name type="synonym">Violescent sea-whip</name>
    <dbReference type="NCBI Taxonomy" id="317549"/>
    <lineage>
        <taxon>Eukaryota</taxon>
        <taxon>Metazoa</taxon>
        <taxon>Cnidaria</taxon>
        <taxon>Anthozoa</taxon>
        <taxon>Octocorallia</taxon>
        <taxon>Malacalcyonacea</taxon>
        <taxon>Plexauridae</taxon>
        <taxon>Paramuricea</taxon>
    </lineage>
</organism>
<sequence>MTQHEKRLIDEHVQNLGKIRKVVPEDGHCMLHAFVLGLENSQYKLVELLKPMIKKEVMDNINFYTPFLNNGWEAKLDDYLRHKKYDASVVDLMYHILANITNSSVVVFYLQDNNVCELPKIHPRNGDSGCVIYVSRIGQHYDAVLDIESEKRVKFEGRFR</sequence>
<dbReference type="InterPro" id="IPR038765">
    <property type="entry name" value="Papain-like_cys_pep_sf"/>
</dbReference>
<protein>
    <submittedName>
        <fullName evidence="1">Uncharacterized protein</fullName>
    </submittedName>
</protein>
<accession>A0A7D9JLC7</accession>
<name>A0A7D9JLC7_PARCT</name>
<reference evidence="1" key="1">
    <citation type="submission" date="2020-04" db="EMBL/GenBank/DDBJ databases">
        <authorList>
            <person name="Alioto T."/>
            <person name="Alioto T."/>
            <person name="Gomez Garrido J."/>
        </authorList>
    </citation>
    <scope>NUCLEOTIDE SEQUENCE</scope>
    <source>
        <strain evidence="1">A484AB</strain>
    </source>
</reference>
<dbReference type="OrthoDB" id="6144466at2759"/>
<keyword evidence="2" id="KW-1185">Reference proteome</keyword>
<dbReference type="Proteomes" id="UP001152795">
    <property type="component" value="Unassembled WGS sequence"/>
</dbReference>
<evidence type="ECO:0000313" key="1">
    <source>
        <dbReference type="EMBL" id="CAB4032247.1"/>
    </source>
</evidence>
<comment type="caution">
    <text evidence="1">The sequence shown here is derived from an EMBL/GenBank/DDBJ whole genome shotgun (WGS) entry which is preliminary data.</text>
</comment>
<gene>
    <name evidence="1" type="ORF">PACLA_8A058112</name>
</gene>
<dbReference type="PROSITE" id="PS50802">
    <property type="entry name" value="OTU"/>
    <property type="match status" value="1"/>
</dbReference>
<proteinExistence type="predicted"/>
<dbReference type="InterPro" id="IPR003323">
    <property type="entry name" value="OTU_dom"/>
</dbReference>
<dbReference type="Gene3D" id="3.90.70.80">
    <property type="match status" value="1"/>
</dbReference>